<dbReference type="AlphaFoldDB" id="A0A6S6SG39"/>
<evidence type="ECO:0000313" key="4">
    <source>
        <dbReference type="EMBL" id="CAA6801935.1"/>
    </source>
</evidence>
<feature type="domain" description="Sulfide dehydrogenase [flavocytochrome c] flavoprotein chain central" evidence="3">
    <location>
        <begin position="178"/>
        <end position="278"/>
    </location>
</feature>
<sequence>MNRRNMIKTSVATFMALTTASFAEGESKEKKTKTKKSDNPRVVVVGGGWSGLSMAKSVKSFVPNAEVTLVEKRDHFFSCPVSNPWLFDMVDTEFMVHSFIDAAKTHDYTFLQATATGLDQKKNILNTTEGDLNYDYLVFATGIEYDYDVWTHGDKKLENELRSTYPAGFIGGSEHLTLKRKIKNFKGGNFIITVPSGNYRCLPAPYERAALLADHFKRNKIDGKVYLLDANNSITIKEEGFASAFKKLHKDHLVHLSDAQILEFDLEKKEVETDFDTIKFEDASFYPNVKAPKLLEDLGLTIKTAYNRVEANLDVYSNKFKGTKNIYGCGDIRPMGFSKSGNTAYTEGANVARVIANEIYGKKSTWASPTTVCISILSKDPIHEISLVSEYKYGSKGETQFNSTFTDEKWETNGLGAQKTQYAWAQGMFDNMFYA</sequence>
<keyword evidence="1" id="KW-0732">Signal</keyword>
<dbReference type="InterPro" id="IPR052541">
    <property type="entry name" value="SQRD"/>
</dbReference>
<gene>
    <name evidence="4" type="ORF">HELGO_WM13058</name>
</gene>
<protein>
    <submittedName>
        <fullName evidence="4">Sulfide dehydrogenase flavocytochrome C</fullName>
    </submittedName>
</protein>
<dbReference type="EMBL" id="CACVAP010000035">
    <property type="protein sequence ID" value="CAA6801935.1"/>
    <property type="molecule type" value="Genomic_DNA"/>
</dbReference>
<feature type="domain" description="FAD/NAD(P)-binding" evidence="2">
    <location>
        <begin position="41"/>
        <end position="143"/>
    </location>
</feature>
<dbReference type="Pfam" id="PF07992">
    <property type="entry name" value="Pyr_redox_2"/>
    <property type="match status" value="1"/>
</dbReference>
<reference evidence="4" key="1">
    <citation type="submission" date="2020-01" db="EMBL/GenBank/DDBJ databases">
        <authorList>
            <person name="Meier V. D."/>
            <person name="Meier V D."/>
        </authorList>
    </citation>
    <scope>NUCLEOTIDE SEQUENCE</scope>
    <source>
        <strain evidence="4">HLG_WM_MAG_06</strain>
    </source>
</reference>
<dbReference type="Pfam" id="PF21706">
    <property type="entry name" value="FCSD_central"/>
    <property type="match status" value="1"/>
</dbReference>
<dbReference type="Gene3D" id="3.50.50.60">
    <property type="entry name" value="FAD/NAD(P)-binding domain"/>
    <property type="match status" value="2"/>
</dbReference>
<evidence type="ECO:0000256" key="1">
    <source>
        <dbReference type="SAM" id="SignalP"/>
    </source>
</evidence>
<feature type="chain" id="PRO_5027747217" evidence="1">
    <location>
        <begin position="24"/>
        <end position="435"/>
    </location>
</feature>
<dbReference type="SUPFAM" id="SSF51905">
    <property type="entry name" value="FAD/NAD(P)-binding domain"/>
    <property type="match status" value="2"/>
</dbReference>
<dbReference type="InterPro" id="IPR049386">
    <property type="entry name" value="FCSD_central"/>
</dbReference>
<dbReference type="InterPro" id="IPR023753">
    <property type="entry name" value="FAD/NAD-binding_dom"/>
</dbReference>
<feature type="signal peptide" evidence="1">
    <location>
        <begin position="1"/>
        <end position="23"/>
    </location>
</feature>
<dbReference type="PANTHER" id="PTHR43755">
    <property type="match status" value="1"/>
</dbReference>
<dbReference type="PANTHER" id="PTHR43755:SF1">
    <property type="entry name" value="FAD-DEPENDENT PYRIDINE NUCLEOTIDE-DISULPHIDE OXIDOREDUCTASE"/>
    <property type="match status" value="1"/>
</dbReference>
<organism evidence="4">
    <name type="scientific">uncultured Sulfurovum sp</name>
    <dbReference type="NCBI Taxonomy" id="269237"/>
    <lineage>
        <taxon>Bacteria</taxon>
        <taxon>Pseudomonadati</taxon>
        <taxon>Campylobacterota</taxon>
        <taxon>Epsilonproteobacteria</taxon>
        <taxon>Campylobacterales</taxon>
        <taxon>Sulfurovaceae</taxon>
        <taxon>Sulfurovum</taxon>
        <taxon>environmental samples</taxon>
    </lineage>
</organism>
<accession>A0A6S6SG39</accession>
<dbReference type="GO" id="GO:0016491">
    <property type="term" value="F:oxidoreductase activity"/>
    <property type="evidence" value="ECO:0007669"/>
    <property type="project" value="InterPro"/>
</dbReference>
<evidence type="ECO:0000259" key="2">
    <source>
        <dbReference type="Pfam" id="PF07992"/>
    </source>
</evidence>
<name>A0A6S6SG39_9BACT</name>
<proteinExistence type="predicted"/>
<dbReference type="InterPro" id="IPR036188">
    <property type="entry name" value="FAD/NAD-bd_sf"/>
</dbReference>
<evidence type="ECO:0000259" key="3">
    <source>
        <dbReference type="Pfam" id="PF21706"/>
    </source>
</evidence>